<comment type="similarity">
    <text evidence="1">Belongs to the Gfa family.</text>
</comment>
<dbReference type="InterPro" id="IPR001623">
    <property type="entry name" value="DnaJ_domain"/>
</dbReference>
<feature type="domain" description="CENP-V/GFA" evidence="7">
    <location>
        <begin position="70"/>
        <end position="199"/>
    </location>
</feature>
<feature type="transmembrane region" description="Helical" evidence="5">
    <location>
        <begin position="12"/>
        <end position="32"/>
    </location>
</feature>
<dbReference type="Gene3D" id="2.170.150.70">
    <property type="match status" value="1"/>
</dbReference>
<proteinExistence type="inferred from homology"/>
<evidence type="ECO:0000313" key="8">
    <source>
        <dbReference type="EMBL" id="KUF93439.1"/>
    </source>
</evidence>
<evidence type="ECO:0000256" key="2">
    <source>
        <dbReference type="ARBA" id="ARBA00022723"/>
    </source>
</evidence>
<dbReference type="PANTHER" id="PTHR28620">
    <property type="entry name" value="CENTROMERE PROTEIN V"/>
    <property type="match status" value="1"/>
</dbReference>
<dbReference type="Gene3D" id="1.10.287.110">
    <property type="entry name" value="DnaJ domain"/>
    <property type="match status" value="1"/>
</dbReference>
<dbReference type="AlphaFoldDB" id="A0A0W8DAP4"/>
<dbReference type="PANTHER" id="PTHR28620:SF1">
    <property type="entry name" value="CENP-V_GFA DOMAIN-CONTAINING PROTEIN"/>
    <property type="match status" value="1"/>
</dbReference>
<name>A0A0W8DAP4_PHYNI</name>
<reference evidence="8 9" key="1">
    <citation type="submission" date="2015-11" db="EMBL/GenBank/DDBJ databases">
        <title>Genomes and virulence difference between two physiological races of Phytophthora nicotianae.</title>
        <authorList>
            <person name="Liu H."/>
            <person name="Ma X."/>
            <person name="Yu H."/>
            <person name="Fang D."/>
            <person name="Li Y."/>
            <person name="Wang X."/>
            <person name="Wang W."/>
            <person name="Dong Y."/>
            <person name="Xiao B."/>
        </authorList>
    </citation>
    <scope>NUCLEOTIDE SEQUENCE [LARGE SCALE GENOMIC DNA]</scope>
    <source>
        <strain evidence="9">race 0</strain>
    </source>
</reference>
<feature type="region of interest" description="Disordered" evidence="4">
    <location>
        <begin position="236"/>
        <end position="264"/>
    </location>
</feature>
<feature type="transmembrane region" description="Helical" evidence="5">
    <location>
        <begin position="451"/>
        <end position="473"/>
    </location>
</feature>
<keyword evidence="5" id="KW-0472">Membrane</keyword>
<evidence type="ECO:0000259" key="6">
    <source>
        <dbReference type="PROSITE" id="PS50076"/>
    </source>
</evidence>
<evidence type="ECO:0000259" key="7">
    <source>
        <dbReference type="PROSITE" id="PS51891"/>
    </source>
</evidence>
<gene>
    <name evidence="8" type="ORF">AM587_10007895</name>
</gene>
<dbReference type="Pfam" id="PF00226">
    <property type="entry name" value="DnaJ"/>
    <property type="match status" value="1"/>
</dbReference>
<dbReference type="CDD" id="cd06257">
    <property type="entry name" value="DnaJ"/>
    <property type="match status" value="1"/>
</dbReference>
<evidence type="ECO:0000313" key="9">
    <source>
        <dbReference type="Proteomes" id="UP000052943"/>
    </source>
</evidence>
<dbReference type="PRINTS" id="PR00625">
    <property type="entry name" value="JDOMAIN"/>
</dbReference>
<evidence type="ECO:0000256" key="3">
    <source>
        <dbReference type="ARBA" id="ARBA00022833"/>
    </source>
</evidence>
<dbReference type="InterPro" id="IPR011057">
    <property type="entry name" value="Mss4-like_sf"/>
</dbReference>
<dbReference type="SUPFAM" id="SSF46565">
    <property type="entry name" value="Chaperone J-domain"/>
    <property type="match status" value="1"/>
</dbReference>
<keyword evidence="2" id="KW-0479">Metal-binding</keyword>
<dbReference type="GO" id="GO:0016846">
    <property type="term" value="F:carbon-sulfur lyase activity"/>
    <property type="evidence" value="ECO:0007669"/>
    <property type="project" value="InterPro"/>
</dbReference>
<feature type="domain" description="J" evidence="6">
    <location>
        <begin position="300"/>
        <end position="373"/>
    </location>
</feature>
<keyword evidence="3" id="KW-0862">Zinc</keyword>
<dbReference type="PROSITE" id="PS51891">
    <property type="entry name" value="CENP_V_GFA"/>
    <property type="match status" value="1"/>
</dbReference>
<dbReference type="GO" id="GO:0046872">
    <property type="term" value="F:metal ion binding"/>
    <property type="evidence" value="ECO:0007669"/>
    <property type="project" value="UniProtKB-KW"/>
</dbReference>
<keyword evidence="5" id="KW-1133">Transmembrane helix</keyword>
<dbReference type="Proteomes" id="UP000052943">
    <property type="component" value="Unassembled WGS sequence"/>
</dbReference>
<dbReference type="InterPro" id="IPR006913">
    <property type="entry name" value="CENP-V/GFA"/>
</dbReference>
<comment type="caution">
    <text evidence="8">The sequence shown here is derived from an EMBL/GenBank/DDBJ whole genome shotgun (WGS) entry which is preliminary data.</text>
</comment>
<dbReference type="OrthoDB" id="10250354at2759"/>
<protein>
    <submittedName>
        <fullName evidence="8">DnaJ subfamily B member 14</fullName>
    </submittedName>
</protein>
<dbReference type="PROSITE" id="PS50076">
    <property type="entry name" value="DNAJ_2"/>
    <property type="match status" value="1"/>
</dbReference>
<keyword evidence="5" id="KW-0812">Transmembrane</keyword>
<dbReference type="STRING" id="4790.A0A0W8DAP4"/>
<sequence>MVNGMVREVDRAIGALSTLVVGVGLLVLREVYRSMRDNQGKWERCDLDGGGKDVYYQKKYGMPKLPLFQHRGSCDCGSLRFMILAPKRVEAFDDSNTFSCKKGRFPFLVIPTSCFEMMESSDVSLYESQATSCQHVFCAKCGIHIFQFDHTQPDCVAVNVYCVEDENFEDMKIIFIPRGSRPLFGRANRLPVQLEQPYRRPLQSQAFDTVQEDSEESTIAFQKQLMMWARMDNHEKYREPPSDDTQSSTSSTSQNGRFSFASSEDSTTVTKDQLEFYLKLTNCVLWSNMSPRDRKHLQPNYYEVLGVERSASTDDIKAAYRKLVLEHHPDRHHTKTRGSARRKDGKDAEILRINAAYDLLSDNTARVKYDMEMFGISAAPGHHDRVVVGTDNYKPMSSEDVHQMFGGLNEYERFTTAQYHRQRSHVAPAAIGRRATNLAERKQFRAAKSKLPTQGATLMWLAFPVALMALWGVNLNSIRNESNSSRRNKQ</sequence>
<dbReference type="InterPro" id="IPR036869">
    <property type="entry name" value="J_dom_sf"/>
</dbReference>
<evidence type="ECO:0000256" key="4">
    <source>
        <dbReference type="SAM" id="MobiDB-lite"/>
    </source>
</evidence>
<dbReference type="InterPro" id="IPR052355">
    <property type="entry name" value="CENP-V-like"/>
</dbReference>
<accession>A0A0W8DAP4</accession>
<dbReference type="EMBL" id="LNFO01001246">
    <property type="protein sequence ID" value="KUF93439.1"/>
    <property type="molecule type" value="Genomic_DNA"/>
</dbReference>
<organism evidence="8 9">
    <name type="scientific">Phytophthora nicotianae</name>
    <name type="common">Potato buckeye rot agent</name>
    <name type="synonym">Phytophthora parasitica</name>
    <dbReference type="NCBI Taxonomy" id="4792"/>
    <lineage>
        <taxon>Eukaryota</taxon>
        <taxon>Sar</taxon>
        <taxon>Stramenopiles</taxon>
        <taxon>Oomycota</taxon>
        <taxon>Peronosporomycetes</taxon>
        <taxon>Peronosporales</taxon>
        <taxon>Peronosporaceae</taxon>
        <taxon>Phytophthora</taxon>
    </lineage>
</organism>
<dbReference type="SMART" id="SM00271">
    <property type="entry name" value="DnaJ"/>
    <property type="match status" value="1"/>
</dbReference>
<feature type="compositionally biased region" description="Polar residues" evidence="4">
    <location>
        <begin position="255"/>
        <end position="264"/>
    </location>
</feature>
<feature type="compositionally biased region" description="Low complexity" evidence="4">
    <location>
        <begin position="243"/>
        <end position="254"/>
    </location>
</feature>
<evidence type="ECO:0000256" key="5">
    <source>
        <dbReference type="SAM" id="Phobius"/>
    </source>
</evidence>
<dbReference type="SUPFAM" id="SSF51316">
    <property type="entry name" value="Mss4-like"/>
    <property type="match status" value="1"/>
</dbReference>
<evidence type="ECO:0000256" key="1">
    <source>
        <dbReference type="ARBA" id="ARBA00005495"/>
    </source>
</evidence>